<dbReference type="HOGENOM" id="CLU_1908219_0_0_1"/>
<organism evidence="1 2">
    <name type="scientific">Tuber melanosporum (strain Mel28)</name>
    <name type="common">Perigord black truffle</name>
    <dbReference type="NCBI Taxonomy" id="656061"/>
    <lineage>
        <taxon>Eukaryota</taxon>
        <taxon>Fungi</taxon>
        <taxon>Dikarya</taxon>
        <taxon>Ascomycota</taxon>
        <taxon>Pezizomycotina</taxon>
        <taxon>Pezizomycetes</taxon>
        <taxon>Pezizales</taxon>
        <taxon>Tuberaceae</taxon>
        <taxon>Tuber</taxon>
    </lineage>
</organism>
<gene>
    <name evidence="1" type="ORF">GSTUM_00008159001</name>
</gene>
<protein>
    <submittedName>
        <fullName evidence="1">(Perigord truffle) hypothetical protein</fullName>
    </submittedName>
</protein>
<keyword evidence="2" id="KW-1185">Reference proteome</keyword>
<dbReference type="AlphaFoldDB" id="D5GHX2"/>
<proteinExistence type="predicted"/>
<dbReference type="InParanoid" id="D5GHX2"/>
<sequence length="133" mass="14598">MVLKNWLVFGAYLQLPANSPSWSRLRSGTFGVGGELSLSTLRLRTSKISGVVSNGSRFRGLYCTDAYPIPSRSIGRSIVSIPMSGIPRTAYRYRTAFRRNWTTEFSTGVIASGHSWGSIVSRCGSATWDGRNV</sequence>
<evidence type="ECO:0000313" key="1">
    <source>
        <dbReference type="EMBL" id="CAZ84115.1"/>
    </source>
</evidence>
<dbReference type="Proteomes" id="UP000006911">
    <property type="component" value="Unassembled WGS sequence"/>
</dbReference>
<dbReference type="GeneID" id="9184208"/>
<evidence type="ECO:0000313" key="2">
    <source>
        <dbReference type="Proteomes" id="UP000006911"/>
    </source>
</evidence>
<accession>D5GHX2</accession>
<dbReference type="KEGG" id="tml:GSTUM_00008159001"/>
<name>D5GHX2_TUBMM</name>
<dbReference type="EMBL" id="FN430321">
    <property type="protein sequence ID" value="CAZ84115.1"/>
    <property type="molecule type" value="Genomic_DNA"/>
</dbReference>
<dbReference type="RefSeq" id="XP_002839924.1">
    <property type="nucleotide sequence ID" value="XM_002839878.1"/>
</dbReference>
<reference evidence="1 2" key="1">
    <citation type="journal article" date="2010" name="Nature">
        <title>Perigord black truffle genome uncovers evolutionary origins and mechanisms of symbiosis.</title>
        <authorList>
            <person name="Martin F."/>
            <person name="Kohler A."/>
            <person name="Murat C."/>
            <person name="Balestrini R."/>
            <person name="Coutinho P.M."/>
            <person name="Jaillon O."/>
            <person name="Montanini B."/>
            <person name="Morin E."/>
            <person name="Noel B."/>
            <person name="Percudani R."/>
            <person name="Porcel B."/>
            <person name="Rubini A."/>
            <person name="Amicucci A."/>
            <person name="Amselem J."/>
            <person name="Anthouard V."/>
            <person name="Arcioni S."/>
            <person name="Artiguenave F."/>
            <person name="Aury J.M."/>
            <person name="Ballario P."/>
            <person name="Bolchi A."/>
            <person name="Brenna A."/>
            <person name="Brun A."/>
            <person name="Buee M."/>
            <person name="Cantarel B."/>
            <person name="Chevalier G."/>
            <person name="Couloux A."/>
            <person name="Da Silva C."/>
            <person name="Denoeud F."/>
            <person name="Duplessis S."/>
            <person name="Ghignone S."/>
            <person name="Hilselberger B."/>
            <person name="Iotti M."/>
            <person name="Marcais B."/>
            <person name="Mello A."/>
            <person name="Miranda M."/>
            <person name="Pacioni G."/>
            <person name="Quesneville H."/>
            <person name="Riccioni C."/>
            <person name="Ruotolo R."/>
            <person name="Splivallo R."/>
            <person name="Stocchi V."/>
            <person name="Tisserant E."/>
            <person name="Viscomi A.R."/>
            <person name="Zambonelli A."/>
            <person name="Zampieri E."/>
            <person name="Henrissat B."/>
            <person name="Lebrun M.H."/>
            <person name="Paolocci F."/>
            <person name="Bonfante P."/>
            <person name="Ottonello S."/>
            <person name="Wincker P."/>
        </authorList>
    </citation>
    <scope>NUCLEOTIDE SEQUENCE [LARGE SCALE GENOMIC DNA]</scope>
    <source>
        <strain evidence="1 2">Mel28</strain>
    </source>
</reference>